<organism evidence="1 2">
    <name type="scientific">Candidatus Harrisonbacteria bacterium CG10_big_fil_rev_8_21_14_0_10_42_17</name>
    <dbReference type="NCBI Taxonomy" id="1974584"/>
    <lineage>
        <taxon>Bacteria</taxon>
        <taxon>Candidatus Harrisoniibacteriota</taxon>
    </lineage>
</organism>
<dbReference type="EMBL" id="PFBA01000019">
    <property type="protein sequence ID" value="PIT92490.1"/>
    <property type="molecule type" value="Genomic_DNA"/>
</dbReference>
<protein>
    <submittedName>
        <fullName evidence="1">Uncharacterized protein</fullName>
    </submittedName>
</protein>
<dbReference type="AlphaFoldDB" id="A0A2M6WI69"/>
<proteinExistence type="predicted"/>
<sequence>MSKDFSGVHWASEIRKKGWHNALLDRLKFHKTITLALVVECSGRGESVCRCHFRHLVDSGVARWSQTLEDAITLP</sequence>
<name>A0A2M6WI69_9BACT</name>
<evidence type="ECO:0000313" key="1">
    <source>
        <dbReference type="EMBL" id="PIT92490.1"/>
    </source>
</evidence>
<accession>A0A2M6WI69</accession>
<gene>
    <name evidence="1" type="ORF">COU08_02160</name>
</gene>
<dbReference type="Proteomes" id="UP000228635">
    <property type="component" value="Unassembled WGS sequence"/>
</dbReference>
<evidence type="ECO:0000313" key="2">
    <source>
        <dbReference type="Proteomes" id="UP000228635"/>
    </source>
</evidence>
<reference evidence="2" key="1">
    <citation type="submission" date="2017-09" db="EMBL/GenBank/DDBJ databases">
        <title>Depth-based differentiation of microbial function through sediment-hosted aquifers and enrichment of novel symbionts in the deep terrestrial subsurface.</title>
        <authorList>
            <person name="Probst A.J."/>
            <person name="Ladd B."/>
            <person name="Jarett J.K."/>
            <person name="Geller-Mcgrath D.E."/>
            <person name="Sieber C.M.K."/>
            <person name="Emerson J.B."/>
            <person name="Anantharaman K."/>
            <person name="Thomas B.C."/>
            <person name="Malmstrom R."/>
            <person name="Stieglmeier M."/>
            <person name="Klingl A."/>
            <person name="Woyke T."/>
            <person name="Ryan C.M."/>
            <person name="Banfield J.F."/>
        </authorList>
    </citation>
    <scope>NUCLEOTIDE SEQUENCE [LARGE SCALE GENOMIC DNA]</scope>
</reference>
<comment type="caution">
    <text evidence="1">The sequence shown here is derived from an EMBL/GenBank/DDBJ whole genome shotgun (WGS) entry which is preliminary data.</text>
</comment>